<dbReference type="PANTHER" id="PTHR34989:SF1">
    <property type="entry name" value="PROTEIN HDED"/>
    <property type="match status" value="1"/>
</dbReference>
<feature type="transmembrane region" description="Helical" evidence="1">
    <location>
        <begin position="72"/>
        <end position="91"/>
    </location>
</feature>
<sequence length="184" mass="19675">MFPSGYLSKALAHGWWLLLLRGIAALLFGVLTLAQPGASATVLLLLFAIYAMADGVIGIWSAVVNRRANTRWWSLVLWGIASILAGLVALFAPSLVLAFAIAYIAFWAIATGVLQIAAAIRLRKEIAGEWLLIAAGALSVLFGLLLIVNPLAGLISIMGLIAFYAVVFGTLLTVLAFRVRRLRS</sequence>
<name>A0A0U1Q0F6_9BURK</name>
<dbReference type="InterPro" id="IPR052712">
    <property type="entry name" value="Acid_resist_chaperone_HdeD"/>
</dbReference>
<feature type="transmembrane region" description="Helical" evidence="1">
    <location>
        <begin position="97"/>
        <end position="118"/>
    </location>
</feature>
<feature type="transmembrane region" description="Helical" evidence="1">
    <location>
        <begin position="154"/>
        <end position="177"/>
    </location>
</feature>
<dbReference type="EMBL" id="LBNQ01000021">
    <property type="protein sequence ID" value="KKW68254.1"/>
    <property type="molecule type" value="Genomic_DNA"/>
</dbReference>
<dbReference type="Pfam" id="PF03729">
    <property type="entry name" value="DUF308"/>
    <property type="match status" value="1"/>
</dbReference>
<organism evidence="2 3">
    <name type="scientific">Lampropedia cohaerens</name>
    <dbReference type="NCBI Taxonomy" id="1610491"/>
    <lineage>
        <taxon>Bacteria</taxon>
        <taxon>Pseudomonadati</taxon>
        <taxon>Pseudomonadota</taxon>
        <taxon>Betaproteobacteria</taxon>
        <taxon>Burkholderiales</taxon>
        <taxon>Comamonadaceae</taxon>
        <taxon>Lampropedia</taxon>
    </lineage>
</organism>
<protein>
    <submittedName>
        <fullName evidence="2">Membrane protein</fullName>
    </submittedName>
</protein>
<proteinExistence type="predicted"/>
<feature type="transmembrane region" description="Helical" evidence="1">
    <location>
        <begin position="40"/>
        <end position="60"/>
    </location>
</feature>
<reference evidence="2 3" key="1">
    <citation type="submission" date="2015-05" db="EMBL/GenBank/DDBJ databases">
        <title>Draft genome sequence of Lampropedia sp. CT6, isolated from the microbial mat of a hot water spring, located at Manikaran, India.</title>
        <authorList>
            <person name="Tripathi C."/>
            <person name="Rani P."/>
            <person name="Mahato N.K."/>
            <person name="Lal R."/>
        </authorList>
    </citation>
    <scope>NUCLEOTIDE SEQUENCE [LARGE SCALE GENOMIC DNA]</scope>
    <source>
        <strain evidence="2 3">CT6</strain>
    </source>
</reference>
<keyword evidence="1" id="KW-0812">Transmembrane</keyword>
<evidence type="ECO:0000256" key="1">
    <source>
        <dbReference type="SAM" id="Phobius"/>
    </source>
</evidence>
<gene>
    <name evidence="2" type="ORF">AAV94_06035</name>
</gene>
<keyword evidence="1" id="KW-0472">Membrane</keyword>
<feature type="transmembrane region" description="Helical" evidence="1">
    <location>
        <begin position="12"/>
        <end position="34"/>
    </location>
</feature>
<dbReference type="AlphaFoldDB" id="A0A0U1Q0F6"/>
<evidence type="ECO:0000313" key="3">
    <source>
        <dbReference type="Proteomes" id="UP000050580"/>
    </source>
</evidence>
<keyword evidence="3" id="KW-1185">Reference proteome</keyword>
<dbReference type="Proteomes" id="UP000050580">
    <property type="component" value="Unassembled WGS sequence"/>
</dbReference>
<dbReference type="OrthoDB" id="193343at2"/>
<comment type="caution">
    <text evidence="2">The sequence shown here is derived from an EMBL/GenBank/DDBJ whole genome shotgun (WGS) entry which is preliminary data.</text>
</comment>
<feature type="transmembrane region" description="Helical" evidence="1">
    <location>
        <begin position="130"/>
        <end position="148"/>
    </location>
</feature>
<dbReference type="InterPro" id="IPR005325">
    <property type="entry name" value="DUF308_memb"/>
</dbReference>
<keyword evidence="1" id="KW-1133">Transmembrane helix</keyword>
<dbReference type="GO" id="GO:0005886">
    <property type="term" value="C:plasma membrane"/>
    <property type="evidence" value="ECO:0007669"/>
    <property type="project" value="TreeGrafter"/>
</dbReference>
<accession>A0A0U1Q0F6</accession>
<evidence type="ECO:0000313" key="2">
    <source>
        <dbReference type="EMBL" id="KKW68254.1"/>
    </source>
</evidence>
<dbReference type="PANTHER" id="PTHR34989">
    <property type="entry name" value="PROTEIN HDED"/>
    <property type="match status" value="1"/>
</dbReference>